<evidence type="ECO:0000313" key="3">
    <source>
        <dbReference type="Proteomes" id="UP001597380"/>
    </source>
</evidence>
<comment type="caution">
    <text evidence="2">The sequence shown here is derived from an EMBL/GenBank/DDBJ whole genome shotgun (WGS) entry which is preliminary data.</text>
</comment>
<dbReference type="EMBL" id="JBHUHT010000012">
    <property type="protein sequence ID" value="MFD2096652.1"/>
    <property type="molecule type" value="Genomic_DNA"/>
</dbReference>
<reference evidence="3" key="1">
    <citation type="journal article" date="2019" name="Int. J. Syst. Evol. Microbiol.">
        <title>The Global Catalogue of Microorganisms (GCM) 10K type strain sequencing project: providing services to taxonomists for standard genome sequencing and annotation.</title>
        <authorList>
            <consortium name="The Broad Institute Genomics Platform"/>
            <consortium name="The Broad Institute Genome Sequencing Center for Infectious Disease"/>
            <person name="Wu L."/>
            <person name="Ma J."/>
        </authorList>
    </citation>
    <scope>NUCLEOTIDE SEQUENCE [LARGE SCALE GENOMIC DNA]</scope>
    <source>
        <strain evidence="3">CGMCC 1.10992</strain>
    </source>
</reference>
<organism evidence="2 3">
    <name type="scientific">Corallincola platygyrae</name>
    <dbReference type="NCBI Taxonomy" id="1193278"/>
    <lineage>
        <taxon>Bacteria</taxon>
        <taxon>Pseudomonadati</taxon>
        <taxon>Pseudomonadota</taxon>
        <taxon>Gammaproteobacteria</taxon>
        <taxon>Alteromonadales</taxon>
        <taxon>Psychromonadaceae</taxon>
        <taxon>Corallincola</taxon>
    </lineage>
</organism>
<dbReference type="Proteomes" id="UP001597380">
    <property type="component" value="Unassembled WGS sequence"/>
</dbReference>
<dbReference type="SUPFAM" id="SSF109604">
    <property type="entry name" value="HD-domain/PDEase-like"/>
    <property type="match status" value="1"/>
</dbReference>
<dbReference type="InterPro" id="IPR013976">
    <property type="entry name" value="HDOD"/>
</dbReference>
<evidence type="ECO:0000259" key="1">
    <source>
        <dbReference type="Pfam" id="PF08668"/>
    </source>
</evidence>
<dbReference type="Pfam" id="PF08668">
    <property type="entry name" value="HDOD"/>
    <property type="match status" value="1"/>
</dbReference>
<name>A0ABW4XM34_9GAMM</name>
<protein>
    <submittedName>
        <fullName evidence="2">HDOD domain-containing protein</fullName>
    </submittedName>
</protein>
<dbReference type="Gene3D" id="1.10.3210.10">
    <property type="entry name" value="Hypothetical protein af1432"/>
    <property type="match status" value="1"/>
</dbReference>
<gene>
    <name evidence="2" type="ORF">ACFSJ3_11710</name>
</gene>
<dbReference type="RefSeq" id="WP_345338957.1">
    <property type="nucleotide sequence ID" value="NZ_BAABLI010000008.1"/>
</dbReference>
<keyword evidence="3" id="KW-1185">Reference proteome</keyword>
<proteinExistence type="predicted"/>
<accession>A0ABW4XM34</accession>
<evidence type="ECO:0000313" key="2">
    <source>
        <dbReference type="EMBL" id="MFD2096652.1"/>
    </source>
</evidence>
<feature type="domain" description="HDOD" evidence="1">
    <location>
        <begin position="107"/>
        <end position="204"/>
    </location>
</feature>
<sequence>MAERHIDFLSGIRFHTPAELMDLEVQHQQQMKGLAVEIERRRKAAKQSAQKEMLKATLQQRLTAQTEQKLLESINEDWRATHRKFPINPRLSEALQLLEGGAPENHLAMQLRQSSWLAKELLSTVNSPAFRATSGHREAVTDLSHALASLGRERLHGTLAQFLCEQLKLTEDAAYAQTGRRCWQYAVVKANTVALIAQAEGLDVEVARRLAWNDSYGLLALIYLIESVLSPLRNHHLHQARVGGKTSIHQLLSDITPPPTLTKRLLLAQQETLSKRLLGDIAPACKYSHTVMNERWSSLPLRLTSPYCRILLRANAYAQYFSLNEQRRILPQEAVKLMQQLGFSGEDLQELDRQNLKKQRK</sequence>